<evidence type="ECO:0000256" key="1">
    <source>
        <dbReference type="SAM" id="SignalP"/>
    </source>
</evidence>
<accession>A0A923SIY1</accession>
<keyword evidence="1" id="KW-0732">Signal</keyword>
<dbReference type="Pfam" id="PF17263">
    <property type="entry name" value="DUF5329"/>
    <property type="match status" value="1"/>
</dbReference>
<dbReference type="AlphaFoldDB" id="A0A923SIY1"/>
<gene>
    <name evidence="2" type="ORF">H8S84_09585</name>
</gene>
<keyword evidence="3" id="KW-1185">Reference proteome</keyword>
<feature type="chain" id="PRO_5037341909" evidence="1">
    <location>
        <begin position="21"/>
        <end position="133"/>
    </location>
</feature>
<dbReference type="EMBL" id="JACRVF010000002">
    <property type="protein sequence ID" value="MBC5993082.1"/>
    <property type="molecule type" value="Genomic_DNA"/>
</dbReference>
<protein>
    <submittedName>
        <fullName evidence="2">DUF5329 family protein</fullName>
    </submittedName>
</protein>
<dbReference type="Proteomes" id="UP000603640">
    <property type="component" value="Unassembled WGS sequence"/>
</dbReference>
<sequence>MLRYVMLGFILLLSSGSLLAGNTLLPAGSVKEHTKVELTEVQKVHRLIQFVRGMKDATFVRNGSEHTCKEAADHLQSKWEKHKNSIGSARDFIEKLASKSGFSGEPYKIRFKDGTEHTTNAILTKELERLESL</sequence>
<dbReference type="RefSeq" id="WP_187067093.1">
    <property type="nucleotide sequence ID" value="NZ_JACRVF010000002.1"/>
</dbReference>
<feature type="signal peptide" evidence="1">
    <location>
        <begin position="1"/>
        <end position="20"/>
    </location>
</feature>
<proteinExistence type="predicted"/>
<evidence type="ECO:0000313" key="2">
    <source>
        <dbReference type="EMBL" id="MBC5993082.1"/>
    </source>
</evidence>
<comment type="caution">
    <text evidence="2">The sequence shown here is derived from an EMBL/GenBank/DDBJ whole genome shotgun (WGS) entry which is preliminary data.</text>
</comment>
<dbReference type="InterPro" id="IPR035242">
    <property type="entry name" value="DUF5329"/>
</dbReference>
<organism evidence="2 3">
    <name type="scientific">Pontibacter cellulosilyticus</name>
    <dbReference type="NCBI Taxonomy" id="1720253"/>
    <lineage>
        <taxon>Bacteria</taxon>
        <taxon>Pseudomonadati</taxon>
        <taxon>Bacteroidota</taxon>
        <taxon>Cytophagia</taxon>
        <taxon>Cytophagales</taxon>
        <taxon>Hymenobacteraceae</taxon>
        <taxon>Pontibacter</taxon>
    </lineage>
</organism>
<reference evidence="2" key="1">
    <citation type="submission" date="2020-08" db="EMBL/GenBank/DDBJ databases">
        <title>Pontibacter sp. SD6 16S ribosomal RNA gene Genome sequencing and assembly.</title>
        <authorList>
            <person name="Kang M."/>
        </authorList>
    </citation>
    <scope>NUCLEOTIDE SEQUENCE</scope>
    <source>
        <strain evidence="2">SD6</strain>
    </source>
</reference>
<evidence type="ECO:0000313" key="3">
    <source>
        <dbReference type="Proteomes" id="UP000603640"/>
    </source>
</evidence>
<name>A0A923SIY1_9BACT</name>